<dbReference type="GeneID" id="96991096"/>
<protein>
    <recommendedName>
        <fullName evidence="3">Coenzyme PQQ synthesis protein A</fullName>
    </recommendedName>
</protein>
<dbReference type="RefSeq" id="WP_081479498.1">
    <property type="nucleotide sequence ID" value="NC_010530.1"/>
</dbReference>
<reference evidence="5 6" key="1">
    <citation type="journal article" date="2008" name="Genome Res.">
        <title>Genome sequence of the beta-rhizobium Cupriavidus taiwanensis and comparative genomics of rhizobia.</title>
        <authorList>
            <person name="Amadou C."/>
            <person name="Pascal G."/>
            <person name="Mangenot S."/>
            <person name="Glew M."/>
            <person name="Bontemps C."/>
            <person name="Capela D."/>
            <person name="Carrere S."/>
            <person name="Cruveiller S."/>
            <person name="Dossat C."/>
            <person name="Lajus A."/>
            <person name="Marchetti M."/>
            <person name="Poinsot V."/>
            <person name="Rouy Z."/>
            <person name="Servin B."/>
            <person name="Saad M."/>
            <person name="Schenowitz C."/>
            <person name="Barbe V."/>
            <person name="Batut J."/>
            <person name="Medigue C."/>
            <person name="Masson-Boivin C."/>
        </authorList>
    </citation>
    <scope>NUCLEOTIDE SEQUENCE [LARGE SCALE GENOMIC DNA]</scope>
    <source>
        <strain evidence="6">DSM 17343 / BCRC 17206 / CCUG 44338 / CIP 107171 / LMG 19424 / R1</strain>
    </source>
</reference>
<dbReference type="HOGENOM" id="CLU_219399_3_1_4"/>
<dbReference type="InterPro" id="IPR011725">
    <property type="entry name" value="PQQ_synth_PqqA"/>
</dbReference>
<evidence type="ECO:0000256" key="3">
    <source>
        <dbReference type="ARBA" id="ARBA00015086"/>
    </source>
</evidence>
<gene>
    <name evidence="5" type="primary">pqqA</name>
    <name evidence="5" type="ORF">RALTA_BCDS481055D</name>
</gene>
<evidence type="ECO:0000256" key="1">
    <source>
        <dbReference type="ARBA" id="ARBA00004886"/>
    </source>
</evidence>
<dbReference type="Proteomes" id="UP000001692">
    <property type="component" value="Chromosome 2"/>
</dbReference>
<evidence type="ECO:0000256" key="4">
    <source>
        <dbReference type="ARBA" id="ARBA00022905"/>
    </source>
</evidence>
<sequence>MRTWTTPKVVEVCLGCEINCYMSAER</sequence>
<dbReference type="KEGG" id="cti:RALTA_BCDS481055D"/>
<dbReference type="Pfam" id="PF08042">
    <property type="entry name" value="PqqA"/>
    <property type="match status" value="1"/>
</dbReference>
<dbReference type="AlphaFoldDB" id="B2AIN4"/>
<evidence type="ECO:0000313" key="6">
    <source>
        <dbReference type="Proteomes" id="UP000001692"/>
    </source>
</evidence>
<comment type="similarity">
    <text evidence="2">Belongs to the PqqA family.</text>
</comment>
<comment type="pathway">
    <text evidence="1">Cofactor biosynthesis; pyrroloquinoline quinone biosynthesis.</text>
</comment>
<name>B2AIN4_CUPTR</name>
<dbReference type="NCBIfam" id="TIGR02107">
    <property type="entry name" value="PQQ_syn_pqqA"/>
    <property type="match status" value="1"/>
</dbReference>
<organism evidence="5 6">
    <name type="scientific">Cupriavidus taiwanensis (strain DSM 17343 / BCRC 17206 / CCUG 44338 / CIP 107171 / LMG 19424 / R1)</name>
    <name type="common">Ralstonia taiwanensis (strain LMG 19424)</name>
    <dbReference type="NCBI Taxonomy" id="977880"/>
    <lineage>
        <taxon>Bacteria</taxon>
        <taxon>Pseudomonadati</taxon>
        <taxon>Pseudomonadota</taxon>
        <taxon>Betaproteobacteria</taxon>
        <taxon>Burkholderiales</taxon>
        <taxon>Burkholderiaceae</taxon>
        <taxon>Cupriavidus</taxon>
    </lineage>
</organism>
<keyword evidence="4" id="KW-0884">PQQ biosynthesis</keyword>
<dbReference type="UniPathway" id="UPA00539"/>
<evidence type="ECO:0000313" key="5">
    <source>
        <dbReference type="EMBL" id="CAP63633.1"/>
    </source>
</evidence>
<dbReference type="BioCyc" id="CTAI977880:RALTA_RS29125-MONOMER"/>
<evidence type="ECO:0000256" key="2">
    <source>
        <dbReference type="ARBA" id="ARBA00009325"/>
    </source>
</evidence>
<proteinExistence type="inferred from homology"/>
<keyword evidence="6" id="KW-1185">Reference proteome</keyword>
<dbReference type="EMBL" id="CU633750">
    <property type="protein sequence ID" value="CAP63633.1"/>
    <property type="molecule type" value="Genomic_DNA"/>
</dbReference>
<accession>B2AIN4</accession>
<dbReference type="GO" id="GO:0018189">
    <property type="term" value="P:pyrroloquinoline quinone biosynthetic process"/>
    <property type="evidence" value="ECO:0007669"/>
    <property type="project" value="UniProtKB-UniPathway"/>
</dbReference>